<comment type="function">
    <text evidence="10">One of several proteins that assist in the late maturation steps of the functional core of the 30S ribosomal subunit. Helps release RbfA from mature subunits. May play a role in the assembly of ribosomal proteins into the subunit. Circularly permuted GTPase that catalyzes slow GTP hydrolysis, GTPase activity is stimulated by the 30S ribosomal subunit.</text>
</comment>
<dbReference type="PROSITE" id="PS50936">
    <property type="entry name" value="ENGC_GTPASE"/>
    <property type="match status" value="1"/>
</dbReference>
<dbReference type="Gene3D" id="2.40.50.140">
    <property type="entry name" value="Nucleic acid-binding proteins"/>
    <property type="match status" value="1"/>
</dbReference>
<feature type="binding site" evidence="10">
    <location>
        <position position="286"/>
    </location>
    <ligand>
        <name>Zn(2+)</name>
        <dbReference type="ChEBI" id="CHEBI:29105"/>
    </ligand>
</feature>
<dbReference type="InterPro" id="IPR012340">
    <property type="entry name" value="NA-bd_OB-fold"/>
</dbReference>
<evidence type="ECO:0000256" key="5">
    <source>
        <dbReference type="ARBA" id="ARBA00022741"/>
    </source>
</evidence>
<dbReference type="GO" id="GO:0005737">
    <property type="term" value="C:cytoplasm"/>
    <property type="evidence" value="ECO:0007669"/>
    <property type="project" value="UniProtKB-SubCell"/>
</dbReference>
<dbReference type="CDD" id="cd01854">
    <property type="entry name" value="YjeQ_EngC"/>
    <property type="match status" value="1"/>
</dbReference>
<dbReference type="InterPro" id="IPR010914">
    <property type="entry name" value="RsgA_GTPase_dom"/>
</dbReference>
<dbReference type="RefSeq" id="WP_093920157.1">
    <property type="nucleotide sequence ID" value="NZ_FONW01000006.1"/>
</dbReference>
<dbReference type="InterPro" id="IPR004881">
    <property type="entry name" value="Ribosome_biogen_GTPase_RsgA"/>
</dbReference>
<dbReference type="GO" id="GO:0019843">
    <property type="term" value="F:rRNA binding"/>
    <property type="evidence" value="ECO:0007669"/>
    <property type="project" value="UniProtKB-KW"/>
</dbReference>
<feature type="binding site" evidence="10">
    <location>
        <begin position="200"/>
        <end position="208"/>
    </location>
    <ligand>
        <name>GTP</name>
        <dbReference type="ChEBI" id="CHEBI:37565"/>
    </ligand>
</feature>
<evidence type="ECO:0000313" key="13">
    <source>
        <dbReference type="EMBL" id="SFF41147.1"/>
    </source>
</evidence>
<feature type="binding site" evidence="10">
    <location>
        <position position="288"/>
    </location>
    <ligand>
        <name>Zn(2+)</name>
        <dbReference type="ChEBI" id="CHEBI:29105"/>
    </ligand>
</feature>
<sequence>MNDLNLYGWNDWLFQQKEASDYSGFIHGRIAVTHKTCYEVVTETGCYTCELTGNMLYGKEDSELPCTGDWVIFQVLDADKGLILDRLPRRKTLYRLKSGTVAEKQAIAAHVEQAFIVQSLDLNFNVRRIERTMLQVVAEEIRPVLILTKTDLVFEEAEVKAALKHLGNKLPVCYTSIHDPASIAKLRSYIGRGETVVFIGSSGVGKSSLINQLCQKEVLQTGAISGSTGKGKHTSTRREIILLDDAGVLIDTPGIKVFGVTSDDQDKLSEVLDLSRFEGACRFADCQHVNEKGCAVIKAVNDGEIEEGVYENYLKLRKEAWHYTSSVHEKRKREKSFSKMVKQVKKKPF</sequence>
<keyword evidence="4 10" id="KW-0699">rRNA-binding</keyword>
<dbReference type="GO" id="GO:0046872">
    <property type="term" value="F:metal ion binding"/>
    <property type="evidence" value="ECO:0007669"/>
    <property type="project" value="UniProtKB-KW"/>
</dbReference>
<accession>A0A1I2IJC3</accession>
<feature type="domain" description="CP-type G" evidence="12">
    <location>
        <begin position="90"/>
        <end position="258"/>
    </location>
</feature>
<dbReference type="Proteomes" id="UP000198964">
    <property type="component" value="Unassembled WGS sequence"/>
</dbReference>
<dbReference type="EC" id="3.6.1.-" evidence="10"/>
<proteinExistence type="inferred from homology"/>
<feature type="binding site" evidence="10">
    <location>
        <begin position="148"/>
        <end position="151"/>
    </location>
    <ligand>
        <name>GTP</name>
        <dbReference type="ChEBI" id="CHEBI:37565"/>
    </ligand>
</feature>
<dbReference type="Gene3D" id="1.10.40.50">
    <property type="entry name" value="Probable gtpase engc, domain 3"/>
    <property type="match status" value="1"/>
</dbReference>
<dbReference type="PANTHER" id="PTHR32120">
    <property type="entry name" value="SMALL RIBOSOMAL SUBUNIT BIOGENESIS GTPASE RSGA"/>
    <property type="match status" value="1"/>
</dbReference>
<keyword evidence="7 10" id="KW-0862">Zinc</keyword>
<keyword evidence="6 10" id="KW-0378">Hydrolase</keyword>
<dbReference type="Pfam" id="PF03193">
    <property type="entry name" value="RsgA_GTPase"/>
    <property type="match status" value="1"/>
</dbReference>
<evidence type="ECO:0000256" key="1">
    <source>
        <dbReference type="ARBA" id="ARBA00022490"/>
    </source>
</evidence>
<evidence type="ECO:0000256" key="3">
    <source>
        <dbReference type="ARBA" id="ARBA00022723"/>
    </source>
</evidence>
<keyword evidence="8 10" id="KW-0694">RNA-binding</keyword>
<evidence type="ECO:0000313" key="14">
    <source>
        <dbReference type="Proteomes" id="UP000198964"/>
    </source>
</evidence>
<name>A0A1I2IJC3_9BACT</name>
<keyword evidence="3 10" id="KW-0479">Metal-binding</keyword>
<dbReference type="GO" id="GO:0042274">
    <property type="term" value="P:ribosomal small subunit biogenesis"/>
    <property type="evidence" value="ECO:0007669"/>
    <property type="project" value="UniProtKB-UniRule"/>
</dbReference>
<dbReference type="InterPro" id="IPR027417">
    <property type="entry name" value="P-loop_NTPase"/>
</dbReference>
<dbReference type="InterPro" id="IPR030378">
    <property type="entry name" value="G_CP_dom"/>
</dbReference>
<dbReference type="NCBIfam" id="TIGR00157">
    <property type="entry name" value="ribosome small subunit-dependent GTPase A"/>
    <property type="match status" value="1"/>
</dbReference>
<evidence type="ECO:0000256" key="2">
    <source>
        <dbReference type="ARBA" id="ARBA00022517"/>
    </source>
</evidence>
<comment type="cofactor">
    <cofactor evidence="10">
        <name>Zn(2+)</name>
        <dbReference type="ChEBI" id="CHEBI:29105"/>
    </cofactor>
    <text evidence="10">Binds 1 zinc ion per subunit.</text>
</comment>
<dbReference type="EMBL" id="FONW01000006">
    <property type="protein sequence ID" value="SFF41147.1"/>
    <property type="molecule type" value="Genomic_DNA"/>
</dbReference>
<evidence type="ECO:0000259" key="12">
    <source>
        <dbReference type="PROSITE" id="PS51721"/>
    </source>
</evidence>
<comment type="subunit">
    <text evidence="10">Monomer. Associates with 30S ribosomal subunit, binds 16S rRNA.</text>
</comment>
<keyword evidence="2 10" id="KW-0690">Ribosome biogenesis</keyword>
<feature type="binding site" evidence="10">
    <location>
        <position position="281"/>
    </location>
    <ligand>
        <name>Zn(2+)</name>
        <dbReference type="ChEBI" id="CHEBI:29105"/>
    </ligand>
</feature>
<evidence type="ECO:0000256" key="10">
    <source>
        <dbReference type="HAMAP-Rule" id="MF_01820"/>
    </source>
</evidence>
<comment type="similarity">
    <text evidence="10">Belongs to the TRAFAC class YlqF/YawG GTPase family. RsgA subfamily.</text>
</comment>
<dbReference type="SUPFAM" id="SSF50249">
    <property type="entry name" value="Nucleic acid-binding proteins"/>
    <property type="match status" value="1"/>
</dbReference>
<keyword evidence="5 10" id="KW-0547">Nucleotide-binding</keyword>
<dbReference type="AlphaFoldDB" id="A0A1I2IJC3"/>
<dbReference type="SMART" id="SM00382">
    <property type="entry name" value="AAA"/>
    <property type="match status" value="1"/>
</dbReference>
<keyword evidence="14" id="KW-1185">Reference proteome</keyword>
<dbReference type="PROSITE" id="PS51721">
    <property type="entry name" value="G_CP"/>
    <property type="match status" value="1"/>
</dbReference>
<dbReference type="GO" id="GO:0005525">
    <property type="term" value="F:GTP binding"/>
    <property type="evidence" value="ECO:0007669"/>
    <property type="project" value="UniProtKB-UniRule"/>
</dbReference>
<dbReference type="GO" id="GO:0003924">
    <property type="term" value="F:GTPase activity"/>
    <property type="evidence" value="ECO:0007669"/>
    <property type="project" value="UniProtKB-UniRule"/>
</dbReference>
<keyword evidence="1 10" id="KW-0963">Cytoplasm</keyword>
<organism evidence="13 14">
    <name type="scientific">Sunxiuqinia elliptica</name>
    <dbReference type="NCBI Taxonomy" id="655355"/>
    <lineage>
        <taxon>Bacteria</taxon>
        <taxon>Pseudomonadati</taxon>
        <taxon>Bacteroidota</taxon>
        <taxon>Bacteroidia</taxon>
        <taxon>Marinilabiliales</taxon>
        <taxon>Prolixibacteraceae</taxon>
        <taxon>Sunxiuqinia</taxon>
    </lineage>
</organism>
<dbReference type="PANTHER" id="PTHR32120:SF10">
    <property type="entry name" value="SMALL RIBOSOMAL SUBUNIT BIOGENESIS GTPASE RSGA"/>
    <property type="match status" value="1"/>
</dbReference>
<dbReference type="STRING" id="655355.SAMN05216283_10620"/>
<protein>
    <recommendedName>
        <fullName evidence="10">Small ribosomal subunit biogenesis GTPase RsgA</fullName>
        <ecNumber evidence="10">3.6.1.-</ecNumber>
    </recommendedName>
</protein>
<dbReference type="InterPro" id="IPR003593">
    <property type="entry name" value="AAA+_ATPase"/>
</dbReference>
<comment type="subcellular location">
    <subcellularLocation>
        <location evidence="10">Cytoplasm</location>
    </subcellularLocation>
</comment>
<evidence type="ECO:0000256" key="7">
    <source>
        <dbReference type="ARBA" id="ARBA00022833"/>
    </source>
</evidence>
<evidence type="ECO:0000256" key="6">
    <source>
        <dbReference type="ARBA" id="ARBA00022801"/>
    </source>
</evidence>
<evidence type="ECO:0000259" key="11">
    <source>
        <dbReference type="PROSITE" id="PS50936"/>
    </source>
</evidence>
<feature type="binding site" evidence="10">
    <location>
        <position position="294"/>
    </location>
    <ligand>
        <name>Zn(2+)</name>
        <dbReference type="ChEBI" id="CHEBI:29105"/>
    </ligand>
</feature>
<reference evidence="13 14" key="1">
    <citation type="submission" date="2016-10" db="EMBL/GenBank/DDBJ databases">
        <authorList>
            <person name="de Groot N.N."/>
        </authorList>
    </citation>
    <scope>NUCLEOTIDE SEQUENCE [LARGE SCALE GENOMIC DNA]</scope>
    <source>
        <strain evidence="13 14">CGMCC 1.9156</strain>
    </source>
</reference>
<dbReference type="HAMAP" id="MF_01820">
    <property type="entry name" value="GTPase_RsgA"/>
    <property type="match status" value="1"/>
</dbReference>
<feature type="domain" description="EngC GTPase" evidence="11">
    <location>
        <begin position="109"/>
        <end position="256"/>
    </location>
</feature>
<evidence type="ECO:0000256" key="8">
    <source>
        <dbReference type="ARBA" id="ARBA00022884"/>
    </source>
</evidence>
<keyword evidence="9 10" id="KW-0342">GTP-binding</keyword>
<dbReference type="Gene3D" id="3.40.50.300">
    <property type="entry name" value="P-loop containing nucleotide triphosphate hydrolases"/>
    <property type="match status" value="1"/>
</dbReference>
<evidence type="ECO:0000256" key="4">
    <source>
        <dbReference type="ARBA" id="ARBA00022730"/>
    </source>
</evidence>
<gene>
    <name evidence="10" type="primary">rsgA</name>
    <name evidence="13" type="ORF">SAMN05216283_10620</name>
</gene>
<dbReference type="SUPFAM" id="SSF52540">
    <property type="entry name" value="P-loop containing nucleoside triphosphate hydrolases"/>
    <property type="match status" value="1"/>
</dbReference>
<evidence type="ECO:0000256" key="9">
    <source>
        <dbReference type="ARBA" id="ARBA00023134"/>
    </source>
</evidence>